<dbReference type="Pfam" id="PF06086">
    <property type="entry name" value="Pox_A30L_A26L"/>
    <property type="match status" value="1"/>
</dbReference>
<dbReference type="InterPro" id="IPR009285">
    <property type="entry name" value="Poxvirus_A26L"/>
</dbReference>
<reference evidence="1 2" key="1">
    <citation type="journal article" date="2015" name="Arch. Virol.">
        <title>Coinfection with multiple strains of bovine papular stomatitis virus.</title>
        <authorList>
            <person name="Huang T."/>
            <person name="Tulman E.R."/>
            <person name="Diel D.G."/>
            <person name="Khatiwada S."/>
            <person name="Sims W."/>
            <person name="Edwards J.F."/>
            <person name="Wen X."/>
            <person name="Kutish G.F."/>
            <person name="Rock D.L."/>
            <person name="Delhon G."/>
        </authorList>
    </citation>
    <scope>NUCLEOTIDE SEQUENCE [LARGE SCALE GENOMIC DNA]</scope>
    <source>
        <strain evidence="1">BV-TX09c1</strain>
    </source>
</reference>
<evidence type="ECO:0000313" key="2">
    <source>
        <dbReference type="Proteomes" id="UP000163391"/>
    </source>
</evidence>
<dbReference type="EMBL" id="KM875472">
    <property type="protein sequence ID" value="AKC03529.1"/>
    <property type="molecule type" value="Genomic_DNA"/>
</dbReference>
<dbReference type="Proteomes" id="UP000163391">
    <property type="component" value="Segment"/>
</dbReference>
<proteinExistence type="predicted"/>
<organism evidence="1 2">
    <name type="scientific">Bovine papular stomatitis virus</name>
    <dbReference type="NCBI Taxonomy" id="129727"/>
    <lineage>
        <taxon>Viruses</taxon>
        <taxon>Varidnaviria</taxon>
        <taxon>Bamfordvirae</taxon>
        <taxon>Nucleocytoviricota</taxon>
        <taxon>Pokkesviricetes</taxon>
        <taxon>Chitovirales</taxon>
        <taxon>Poxviridae</taxon>
        <taxon>Chordopoxvirinae</taxon>
        <taxon>Parapoxvirus</taxon>
        <taxon>Parapoxvirus bovinestomatitis</taxon>
    </lineage>
</organism>
<evidence type="ECO:0000313" key="1">
    <source>
        <dbReference type="EMBL" id="AKC03529.1"/>
    </source>
</evidence>
<sequence>MEALVERFRTFIHQHWTAPLNYHTCIPRETRKLVRDLLREYIRQAPPISGNNPSGRPLNLFLKTYVEQNPVYKELFKNNVWLLEGAQAIREFDDINTLGRFLLMVVYRIMTGGMGKNETIMDKYDQTASKEVVDAQMDYFCYNFMWHMGSLSVFYKNKSLVFGIPMYWWRKEQNVNTVSTELENYFQRYDPKNYSNGAKSFVKYMVDTYDKVGENIPPHVNVSFSVFNTDFISSVPEFIMDGLCYTVWDKITKYGVTFNVDIFLTQNRYNGALFKTVEHYKQGVIGGISKPDTIDCSAIRFAYIPSLSDRRKAVRSGVRMRPYKLENLFVNQHNVDDKTPEIFTQNHYNNGYYIDYQHYSSIEQITNNEFERRDRLTYNACRKHRFAGDVDNDKTTYRRMLRDRFMGYLDIQPDPPLEDGTVGEDPVCMDLDKLDSLLKPLEEAIRSDPKPCCPAKPVGVSGSEGTSSVDYSGAIVREINRPWSTARRSWLTRPLLRHHPYRYPLDSTWWRGRDGAIW</sequence>
<gene>
    <name evidence="1" type="ORF">BVTX09c1_103</name>
</gene>
<protein>
    <submittedName>
        <fullName evidence="1">A type inclusion protein</fullName>
    </submittedName>
</protein>
<accession>A0A0E3XC54</accession>
<name>A0A0E3XC54_9POXV</name>